<keyword evidence="2" id="KW-1133">Transmembrane helix</keyword>
<evidence type="ECO:0000313" key="4">
    <source>
        <dbReference type="EMBL" id="ACR78796.1"/>
    </source>
</evidence>
<dbReference type="PROSITE" id="PS51913">
    <property type="entry name" value="HTH_HARE"/>
    <property type="match status" value="1"/>
</dbReference>
<dbReference type="AlphaFoldDB" id="C5CHU0"/>
<dbReference type="GO" id="GO:0006355">
    <property type="term" value="P:regulation of DNA-templated transcription"/>
    <property type="evidence" value="ECO:0007669"/>
    <property type="project" value="InterPro"/>
</dbReference>
<protein>
    <recommendedName>
        <fullName evidence="3">HTH HARE-type domain-containing protein</fullName>
    </recommendedName>
</protein>
<proteinExistence type="predicted"/>
<dbReference type="STRING" id="521045.Kole_0067"/>
<dbReference type="InterPro" id="IPR007759">
    <property type="entry name" value="Asxl_HARE-HTH"/>
</dbReference>
<evidence type="ECO:0000256" key="2">
    <source>
        <dbReference type="SAM" id="Phobius"/>
    </source>
</evidence>
<dbReference type="eggNOG" id="COG2958">
    <property type="taxonomic scope" value="Bacteria"/>
</dbReference>
<dbReference type="RefSeq" id="WP_012744584.1">
    <property type="nucleotide sequence ID" value="NC_012785.1"/>
</dbReference>
<dbReference type="KEGG" id="kol:Kole_0067"/>
<keyword evidence="2" id="KW-0812">Transmembrane</keyword>
<evidence type="ECO:0000256" key="1">
    <source>
        <dbReference type="ARBA" id="ARBA00023163"/>
    </source>
</evidence>
<accession>C5CHU0</accession>
<evidence type="ECO:0000313" key="5">
    <source>
        <dbReference type="Proteomes" id="UP000002382"/>
    </source>
</evidence>
<dbReference type="OrthoDB" id="5289528at2"/>
<dbReference type="Pfam" id="PF05066">
    <property type="entry name" value="HARE-HTH"/>
    <property type="match status" value="1"/>
</dbReference>
<name>C5CHU0_KOSOT</name>
<evidence type="ECO:0000259" key="3">
    <source>
        <dbReference type="PROSITE" id="PS51913"/>
    </source>
</evidence>
<keyword evidence="5" id="KW-1185">Reference proteome</keyword>
<keyword evidence="1" id="KW-0804">Transcription</keyword>
<feature type="domain" description="HTH HARE-type" evidence="3">
    <location>
        <begin position="26"/>
        <end position="103"/>
    </location>
</feature>
<gene>
    <name evidence="4" type="ordered locus">Kole_0067</name>
</gene>
<organism evidence="4 5">
    <name type="scientific">Kosmotoga olearia (strain ATCC BAA-1733 / DSM 21960 / TBF 19.5.1)</name>
    <dbReference type="NCBI Taxonomy" id="521045"/>
    <lineage>
        <taxon>Bacteria</taxon>
        <taxon>Thermotogati</taxon>
        <taxon>Thermotogota</taxon>
        <taxon>Thermotogae</taxon>
        <taxon>Kosmotogales</taxon>
        <taxon>Kosmotogaceae</taxon>
        <taxon>Kosmotoga</taxon>
    </lineage>
</organism>
<reference evidence="4 5" key="2">
    <citation type="journal article" date="2011" name="J. Bacteriol.">
        <title>Genome Sequence of Kosmotoga olearia Strain TBF 19.5.1, a Thermophilic Bacterium with a Wide Growth Temperature Range, Isolated from the Troll B Oil Platform in the North Sea.</title>
        <authorList>
            <person name="Swithers K.S."/>
            <person name="Dipippo J.L."/>
            <person name="Bruce D.C."/>
            <person name="Detter C."/>
            <person name="Tapia R."/>
            <person name="Han S."/>
            <person name="Goodwin L.A."/>
            <person name="Han J."/>
            <person name="Woyke T."/>
            <person name="Pitluck S."/>
            <person name="Pennacchio L."/>
            <person name="Nolan M."/>
            <person name="Mikhailova N."/>
            <person name="Land M.L."/>
            <person name="Nesbo C.L."/>
            <person name="Gogarten J.P."/>
            <person name="Noll K.M."/>
        </authorList>
    </citation>
    <scope>NUCLEOTIDE SEQUENCE [LARGE SCALE GENOMIC DNA]</scope>
    <source>
        <strain evidence="5">ATCC BAA-1733 / DSM 21960 / TBF 19.5.1</strain>
    </source>
</reference>
<reference evidence="4 5" key="1">
    <citation type="submission" date="2009-06" db="EMBL/GenBank/DDBJ databases">
        <title>Complete sequence of Thermotogales bacterium TBF 19.5.1.</title>
        <authorList>
            <consortium name="US DOE Joint Genome Institute"/>
            <person name="Lucas S."/>
            <person name="Copeland A."/>
            <person name="Lapidus A."/>
            <person name="Glavina del Rio T."/>
            <person name="Tice H."/>
            <person name="Bruce D."/>
            <person name="Goodwin L."/>
            <person name="Pitluck S."/>
            <person name="Chertkov O."/>
            <person name="Brettin T."/>
            <person name="Detter J.C."/>
            <person name="Han C."/>
            <person name="Schmutz J."/>
            <person name="Larimer F."/>
            <person name="Land M."/>
            <person name="Hauser L."/>
            <person name="Kyrpides N."/>
            <person name="Ovchinnikova G."/>
            <person name="Noll K."/>
        </authorList>
    </citation>
    <scope>NUCLEOTIDE SEQUENCE [LARGE SCALE GENOMIC DNA]</scope>
    <source>
        <strain evidence="5">ATCC BAA-1733 / DSM 21960 / TBF 19.5.1</strain>
    </source>
</reference>
<feature type="transmembrane region" description="Helical" evidence="2">
    <location>
        <begin position="12"/>
        <end position="30"/>
    </location>
</feature>
<dbReference type="Proteomes" id="UP000002382">
    <property type="component" value="Chromosome"/>
</dbReference>
<keyword evidence="2" id="KW-0472">Membrane</keyword>
<sequence length="141" mass="16451">MDFPGAGNDLFLFLTAGFLSCHLLYFYFAIHTKKILEEEKRPLTVEEIWENAVEKGYDKLCGSQGKTPWRTIGAQIYVDIRDNPDSPFVKIDSKPRKFFLRTVVSDAELKEIEERERGKVEAPRKLKYSERELHPFLAYFA</sequence>
<dbReference type="HOGENOM" id="CLU_1822802_0_0_0"/>
<dbReference type="EMBL" id="CP001634">
    <property type="protein sequence ID" value="ACR78796.1"/>
    <property type="molecule type" value="Genomic_DNA"/>
</dbReference>